<sequence length="82" mass="9624">MIVEGDTPDEEKATQGMRWTRFPLIFALKKRSCRCRGVILSRGRRKSRQKFSRSSRRTTCLPMFERPRRSFLISTPFSCPSP</sequence>
<dbReference type="EMBL" id="MIGC01000500">
    <property type="protein sequence ID" value="PHJ24881.1"/>
    <property type="molecule type" value="Genomic_DNA"/>
</dbReference>
<dbReference type="RefSeq" id="XP_067926553.1">
    <property type="nucleotide sequence ID" value="XM_068061468.1"/>
</dbReference>
<evidence type="ECO:0000313" key="1">
    <source>
        <dbReference type="EMBL" id="PHJ24881.1"/>
    </source>
</evidence>
<organism evidence="1 2">
    <name type="scientific">Cystoisospora suis</name>
    <dbReference type="NCBI Taxonomy" id="483139"/>
    <lineage>
        <taxon>Eukaryota</taxon>
        <taxon>Sar</taxon>
        <taxon>Alveolata</taxon>
        <taxon>Apicomplexa</taxon>
        <taxon>Conoidasida</taxon>
        <taxon>Coccidia</taxon>
        <taxon>Eucoccidiorida</taxon>
        <taxon>Eimeriorina</taxon>
        <taxon>Sarcocystidae</taxon>
        <taxon>Cystoisospora</taxon>
    </lineage>
</organism>
<dbReference type="GeneID" id="94424679"/>
<gene>
    <name evidence="1" type="ORF">CSUI_001262</name>
</gene>
<reference evidence="1 2" key="1">
    <citation type="journal article" date="2017" name="Int. J. Parasitol.">
        <title>The genome of the protozoan parasite Cystoisospora suis and a reverse vaccinology approach to identify vaccine candidates.</title>
        <authorList>
            <person name="Palmieri N."/>
            <person name="Shrestha A."/>
            <person name="Ruttkowski B."/>
            <person name="Beck T."/>
            <person name="Vogl C."/>
            <person name="Tomley F."/>
            <person name="Blake D.P."/>
            <person name="Joachim A."/>
        </authorList>
    </citation>
    <scope>NUCLEOTIDE SEQUENCE [LARGE SCALE GENOMIC DNA]</scope>
    <source>
        <strain evidence="1 2">Wien I</strain>
    </source>
</reference>
<accession>A0A2C6KLH0</accession>
<dbReference type="VEuPathDB" id="ToxoDB:CSUI_001262"/>
<comment type="caution">
    <text evidence="1">The sequence shown here is derived from an EMBL/GenBank/DDBJ whole genome shotgun (WGS) entry which is preliminary data.</text>
</comment>
<keyword evidence="2" id="KW-1185">Reference proteome</keyword>
<name>A0A2C6KLH0_9APIC</name>
<proteinExistence type="predicted"/>
<evidence type="ECO:0000313" key="2">
    <source>
        <dbReference type="Proteomes" id="UP000221165"/>
    </source>
</evidence>
<dbReference type="AlphaFoldDB" id="A0A2C6KLH0"/>
<dbReference type="Proteomes" id="UP000221165">
    <property type="component" value="Unassembled WGS sequence"/>
</dbReference>
<protein>
    <submittedName>
        <fullName evidence="1">Uncharacterized protein</fullName>
    </submittedName>
</protein>